<feature type="region of interest" description="Disordered" evidence="1">
    <location>
        <begin position="22"/>
        <end position="42"/>
    </location>
</feature>
<dbReference type="STRING" id="927083.DB32_003577"/>
<dbReference type="AlphaFoldDB" id="A0A0F6YI80"/>
<organism evidence="2 3">
    <name type="scientific">Sandaracinus amylolyticus</name>
    <dbReference type="NCBI Taxonomy" id="927083"/>
    <lineage>
        <taxon>Bacteria</taxon>
        <taxon>Pseudomonadati</taxon>
        <taxon>Myxococcota</taxon>
        <taxon>Polyangia</taxon>
        <taxon>Polyangiales</taxon>
        <taxon>Sandaracinaceae</taxon>
        <taxon>Sandaracinus</taxon>
    </lineage>
</organism>
<protein>
    <submittedName>
        <fullName evidence="2">Uncharacterized protein</fullName>
    </submittedName>
</protein>
<accession>A0A0F6YI80</accession>
<evidence type="ECO:0000313" key="2">
    <source>
        <dbReference type="EMBL" id="AKF06428.1"/>
    </source>
</evidence>
<dbReference type="KEGG" id="samy:DB32_003577"/>
<proteinExistence type="predicted"/>
<dbReference type="RefSeq" id="WP_053233603.1">
    <property type="nucleotide sequence ID" value="NZ_CP011125.1"/>
</dbReference>
<dbReference type="Proteomes" id="UP000034883">
    <property type="component" value="Chromosome"/>
</dbReference>
<reference evidence="2 3" key="1">
    <citation type="submission" date="2015-03" db="EMBL/GenBank/DDBJ databases">
        <title>Genome assembly of Sandaracinus amylolyticus DSM 53668.</title>
        <authorList>
            <person name="Sharma G."/>
            <person name="Subramanian S."/>
        </authorList>
    </citation>
    <scope>NUCLEOTIDE SEQUENCE [LARGE SCALE GENOMIC DNA]</scope>
    <source>
        <strain evidence="2 3">DSM 53668</strain>
    </source>
</reference>
<keyword evidence="3" id="KW-1185">Reference proteome</keyword>
<evidence type="ECO:0000313" key="3">
    <source>
        <dbReference type="Proteomes" id="UP000034883"/>
    </source>
</evidence>
<dbReference type="OrthoDB" id="5509464at2"/>
<gene>
    <name evidence="2" type="ORF">DB32_003577</name>
</gene>
<dbReference type="EMBL" id="CP011125">
    <property type="protein sequence ID" value="AKF06428.1"/>
    <property type="molecule type" value="Genomic_DNA"/>
</dbReference>
<evidence type="ECO:0000256" key="1">
    <source>
        <dbReference type="SAM" id="MobiDB-lite"/>
    </source>
</evidence>
<name>A0A0F6YI80_9BACT</name>
<sequence length="333" mass="36312">MIGNAIPLALVLAISIALPSTSSAQRRRREPPPPPPAELSLATISGDTPFRRVLTIRASAPIELNADRRLLRIEVRPEGARRALTCEHPERPARLDADRVVRLEAGQTWQEWIDLREYCWGRALDALSAGGDVAVTFGPRRARRGDVTLRVLGEPPVDHRELGPTTVHLDAMPRALEPDPSARVRVVMSDRDARSITTFSVRVRAREGRARAYVRPDRFSFRVHGPDADVECAMPHGGGAVPADLFQRLSARGGPSFTLDARAFCPEGTFDDAGIYEVVPVLELEHDGAQWNLDAPTGTFVGAPAFVRVRRDARGYVERGASPPGRTQPGGAG</sequence>